<dbReference type="InParanoid" id="A0A0C3BBQ9"/>
<dbReference type="AlphaFoldDB" id="A0A0C3BBQ9"/>
<evidence type="ECO:0000313" key="1">
    <source>
        <dbReference type="EMBL" id="KIM74757.1"/>
    </source>
</evidence>
<dbReference type="EMBL" id="KN833056">
    <property type="protein sequence ID" value="KIM74757.1"/>
    <property type="molecule type" value="Genomic_DNA"/>
</dbReference>
<protein>
    <submittedName>
        <fullName evidence="1">Uncharacterized protein</fullName>
    </submittedName>
</protein>
<proteinExistence type="predicted"/>
<dbReference type="HOGENOM" id="CLU_2171970_0_0_1"/>
<dbReference type="Proteomes" id="UP000054166">
    <property type="component" value="Unassembled WGS sequence"/>
</dbReference>
<sequence>MRAKFNYLKGYEFDESKAASNFNEELTLPSMDHNLALTVQALPRESYMRVGCGHRVGGDGALRFIFVLDAGDDLETLQNKPFIYEDLDMMFKQATEKVLSGPFVYVSED</sequence>
<evidence type="ECO:0000313" key="2">
    <source>
        <dbReference type="Proteomes" id="UP000054166"/>
    </source>
</evidence>
<reference evidence="2" key="2">
    <citation type="submission" date="2015-01" db="EMBL/GenBank/DDBJ databases">
        <title>Evolutionary Origins and Diversification of the Mycorrhizal Mutualists.</title>
        <authorList>
            <consortium name="DOE Joint Genome Institute"/>
            <consortium name="Mycorrhizal Genomics Consortium"/>
            <person name="Kohler A."/>
            <person name="Kuo A."/>
            <person name="Nagy L.G."/>
            <person name="Floudas D."/>
            <person name="Copeland A."/>
            <person name="Barry K.W."/>
            <person name="Cichocki N."/>
            <person name="Veneault-Fourrey C."/>
            <person name="LaButti K."/>
            <person name="Lindquist E.A."/>
            <person name="Lipzen A."/>
            <person name="Lundell T."/>
            <person name="Morin E."/>
            <person name="Murat C."/>
            <person name="Riley R."/>
            <person name="Ohm R."/>
            <person name="Sun H."/>
            <person name="Tunlid A."/>
            <person name="Henrissat B."/>
            <person name="Grigoriev I.V."/>
            <person name="Hibbett D.S."/>
            <person name="Martin F."/>
        </authorList>
    </citation>
    <scope>NUCLEOTIDE SEQUENCE [LARGE SCALE GENOMIC DNA]</scope>
    <source>
        <strain evidence="2">F 1598</strain>
    </source>
</reference>
<accession>A0A0C3BBQ9</accession>
<keyword evidence="2" id="KW-1185">Reference proteome</keyword>
<gene>
    <name evidence="1" type="ORF">PILCRDRAFT_827959</name>
</gene>
<organism evidence="1 2">
    <name type="scientific">Piloderma croceum (strain F 1598)</name>
    <dbReference type="NCBI Taxonomy" id="765440"/>
    <lineage>
        <taxon>Eukaryota</taxon>
        <taxon>Fungi</taxon>
        <taxon>Dikarya</taxon>
        <taxon>Basidiomycota</taxon>
        <taxon>Agaricomycotina</taxon>
        <taxon>Agaricomycetes</taxon>
        <taxon>Agaricomycetidae</taxon>
        <taxon>Atheliales</taxon>
        <taxon>Atheliaceae</taxon>
        <taxon>Piloderma</taxon>
    </lineage>
</organism>
<reference evidence="1 2" key="1">
    <citation type="submission" date="2014-04" db="EMBL/GenBank/DDBJ databases">
        <authorList>
            <consortium name="DOE Joint Genome Institute"/>
            <person name="Kuo A."/>
            <person name="Tarkka M."/>
            <person name="Buscot F."/>
            <person name="Kohler A."/>
            <person name="Nagy L.G."/>
            <person name="Floudas D."/>
            <person name="Copeland A."/>
            <person name="Barry K.W."/>
            <person name="Cichocki N."/>
            <person name="Veneault-Fourrey C."/>
            <person name="LaButti K."/>
            <person name="Lindquist E.A."/>
            <person name="Lipzen A."/>
            <person name="Lundell T."/>
            <person name="Morin E."/>
            <person name="Murat C."/>
            <person name="Sun H."/>
            <person name="Tunlid A."/>
            <person name="Henrissat B."/>
            <person name="Grigoriev I.V."/>
            <person name="Hibbett D.S."/>
            <person name="Martin F."/>
            <person name="Nordberg H.P."/>
            <person name="Cantor M.N."/>
            <person name="Hua S.X."/>
        </authorList>
    </citation>
    <scope>NUCLEOTIDE SEQUENCE [LARGE SCALE GENOMIC DNA]</scope>
    <source>
        <strain evidence="1 2">F 1598</strain>
    </source>
</reference>
<name>A0A0C3BBQ9_PILCF</name>